<dbReference type="PANTHER" id="PTHR35869">
    <property type="entry name" value="OUTER-MEMBRANE LIPOPROTEIN CARRIER PROTEIN"/>
    <property type="match status" value="1"/>
</dbReference>
<name>A0A1W1ELH2_9ZZZZ</name>
<reference evidence="1" key="1">
    <citation type="submission" date="2016-10" db="EMBL/GenBank/DDBJ databases">
        <authorList>
            <person name="de Groot N.N."/>
        </authorList>
    </citation>
    <scope>NUCLEOTIDE SEQUENCE</scope>
</reference>
<accession>A0A1W1ELH2</accession>
<dbReference type="SUPFAM" id="SSF89392">
    <property type="entry name" value="Prokaryotic lipoproteins and lipoprotein localization factors"/>
    <property type="match status" value="1"/>
</dbReference>
<evidence type="ECO:0000313" key="1">
    <source>
        <dbReference type="EMBL" id="SHO81720.1"/>
    </source>
</evidence>
<sequence>MYKFIIFFIMGGIIFASNNIILPISFTSNFQQTITNDKKKKIIYYGNISYSKGNIVKWNYKKPTQKEVCSNNRDLIVIDHDLEQISRYKLSKAINLSQIIKNAKFRRKQVYIAKYDDISYTIQVDKKGQLARIAYYDELDNTVLIIFNKMRYGNKSINKRKLECKIPKEYDIIDG</sequence>
<dbReference type="Pfam" id="PF03548">
    <property type="entry name" value="LolA"/>
    <property type="match status" value="1"/>
</dbReference>
<dbReference type="InterPro" id="IPR004564">
    <property type="entry name" value="OM_lipoprot_carrier_LolA-like"/>
</dbReference>
<dbReference type="CDD" id="cd16325">
    <property type="entry name" value="LolA"/>
    <property type="match status" value="1"/>
</dbReference>
<proteinExistence type="predicted"/>
<keyword evidence="1" id="KW-0449">Lipoprotein</keyword>
<dbReference type="InterPro" id="IPR029046">
    <property type="entry name" value="LolA/LolB/LppX"/>
</dbReference>
<gene>
    <name evidence="1" type="ORF">MNB_SV-15-1266</name>
</gene>
<dbReference type="NCBIfam" id="NF000663">
    <property type="entry name" value="PRK00031.2-1"/>
    <property type="match status" value="1"/>
</dbReference>
<dbReference type="AlphaFoldDB" id="A0A1W1ELH2"/>
<dbReference type="EMBL" id="FRYL01000045">
    <property type="protein sequence ID" value="SHO81720.1"/>
    <property type="molecule type" value="Genomic_DNA"/>
</dbReference>
<organism evidence="1">
    <name type="scientific">hydrothermal vent metagenome</name>
    <dbReference type="NCBI Taxonomy" id="652676"/>
    <lineage>
        <taxon>unclassified sequences</taxon>
        <taxon>metagenomes</taxon>
        <taxon>ecological metagenomes</taxon>
    </lineage>
</organism>
<dbReference type="Gene3D" id="2.50.20.10">
    <property type="entry name" value="Lipoprotein localisation LolA/LolB/LppX"/>
    <property type="match status" value="1"/>
</dbReference>
<protein>
    <submittedName>
        <fullName evidence="1">Outer membrane lipoprotein carrier protein LolA</fullName>
    </submittedName>
</protein>
<dbReference type="PANTHER" id="PTHR35869:SF1">
    <property type="entry name" value="OUTER-MEMBRANE LIPOPROTEIN CARRIER PROTEIN"/>
    <property type="match status" value="1"/>
</dbReference>